<evidence type="ECO:0000313" key="7">
    <source>
        <dbReference type="Proteomes" id="UP000236884"/>
    </source>
</evidence>
<evidence type="ECO:0000313" key="6">
    <source>
        <dbReference type="EMBL" id="BAT58350.1"/>
    </source>
</evidence>
<keyword evidence="2" id="KW-0408">Iron</keyword>
<dbReference type="RefSeq" id="WP_096352121.1">
    <property type="nucleotide sequence ID" value="NZ_AP014946.1"/>
</dbReference>
<dbReference type="CDD" id="cd01335">
    <property type="entry name" value="Radical_SAM"/>
    <property type="match status" value="1"/>
</dbReference>
<proteinExistence type="predicted"/>
<sequence length="381" mass="42656">MPRSAALRLTPPVPTPSAPAGDFLGTGVDRERRRGRGAVSNASGRYESLARIAFDDGWRSIEQLPAFKTEVTIDQTKTIIARNDSPDISFDRSINPYRGCEHGCVYCFARPTHSFLGLSPGLDFETNLFVKPDAPRLLERELAARKYEPATIAIGTNTDPYQPIERKYGVMRSILEVLERAGHPVGIVTKSSLVLRDLDILSRMAERNLVKVAISVTTLDAQLARTMEPRAATPMRRLETLRQLSNAGVPTTVMVAPIIPAVNDMEIEKILDAAKVAGVREAGYVMLRLPLEVRDIFKEWLEANYPDKAAHVFRLIRDMRDGKDYDSEWGSRMKGAGPYAWMIGRRFEMACQRMGFNRDKLTMTTEHFQAPAKGTEQLSLF</sequence>
<evidence type="ECO:0000256" key="4">
    <source>
        <dbReference type="SAM" id="MobiDB-lite"/>
    </source>
</evidence>
<dbReference type="PROSITE" id="PS51918">
    <property type="entry name" value="RADICAL_SAM"/>
    <property type="match status" value="1"/>
</dbReference>
<dbReference type="GO" id="GO:0051536">
    <property type="term" value="F:iron-sulfur cluster binding"/>
    <property type="evidence" value="ECO:0007669"/>
    <property type="project" value="UniProtKB-KW"/>
</dbReference>
<dbReference type="InterPro" id="IPR006638">
    <property type="entry name" value="Elp3/MiaA/NifB-like_rSAM"/>
</dbReference>
<dbReference type="InterPro" id="IPR007197">
    <property type="entry name" value="rSAM"/>
</dbReference>
<dbReference type="Proteomes" id="UP000236884">
    <property type="component" value="Chromosome"/>
</dbReference>
<dbReference type="OrthoDB" id="9785699at2"/>
<dbReference type="Pfam" id="PF04055">
    <property type="entry name" value="Radical_SAM"/>
    <property type="match status" value="1"/>
</dbReference>
<dbReference type="GO" id="GO:0046872">
    <property type="term" value="F:metal ion binding"/>
    <property type="evidence" value="ECO:0007669"/>
    <property type="project" value="UniProtKB-KW"/>
</dbReference>
<feature type="domain" description="Radical SAM core" evidence="5">
    <location>
        <begin position="83"/>
        <end position="328"/>
    </location>
</feature>
<dbReference type="Gene3D" id="3.80.30.30">
    <property type="match status" value="1"/>
</dbReference>
<organism evidence="6 7">
    <name type="scientific">Variibacter gotjawalensis</name>
    <dbReference type="NCBI Taxonomy" id="1333996"/>
    <lineage>
        <taxon>Bacteria</taxon>
        <taxon>Pseudomonadati</taxon>
        <taxon>Pseudomonadota</taxon>
        <taxon>Alphaproteobacteria</taxon>
        <taxon>Hyphomicrobiales</taxon>
        <taxon>Nitrobacteraceae</taxon>
        <taxon>Variibacter</taxon>
    </lineage>
</organism>
<evidence type="ECO:0000256" key="3">
    <source>
        <dbReference type="ARBA" id="ARBA00023014"/>
    </source>
</evidence>
<dbReference type="AlphaFoldDB" id="A0A0S3PRC5"/>
<keyword evidence="3" id="KW-0411">Iron-sulfur</keyword>
<dbReference type="KEGG" id="vgo:GJW-30_1_00874"/>
<dbReference type="PANTHER" id="PTHR43432:SF3">
    <property type="entry name" value="SLR0285 PROTEIN"/>
    <property type="match status" value="1"/>
</dbReference>
<keyword evidence="1" id="KW-0479">Metal-binding</keyword>
<evidence type="ECO:0000256" key="2">
    <source>
        <dbReference type="ARBA" id="ARBA00023004"/>
    </source>
</evidence>
<accession>A0A0S3PRC5</accession>
<reference evidence="6 7" key="1">
    <citation type="submission" date="2015-08" db="EMBL/GenBank/DDBJ databases">
        <title>Investigation of the bacterial diversity of lava forest soil.</title>
        <authorList>
            <person name="Lee J.S."/>
        </authorList>
    </citation>
    <scope>NUCLEOTIDE SEQUENCE [LARGE SCALE GENOMIC DNA]</scope>
    <source>
        <strain evidence="6 7">GJW-30</strain>
    </source>
</reference>
<dbReference type="NCBIfam" id="NF033668">
    <property type="entry name" value="rSAM_PA0069"/>
    <property type="match status" value="1"/>
</dbReference>
<keyword evidence="7" id="KW-1185">Reference proteome</keyword>
<name>A0A0S3PRC5_9BRAD</name>
<dbReference type="PANTHER" id="PTHR43432">
    <property type="entry name" value="SLR0285 PROTEIN"/>
    <property type="match status" value="1"/>
</dbReference>
<dbReference type="SUPFAM" id="SSF102114">
    <property type="entry name" value="Radical SAM enzymes"/>
    <property type="match status" value="1"/>
</dbReference>
<gene>
    <name evidence="6" type="ORF">GJW-30_1_00874</name>
</gene>
<dbReference type="EMBL" id="AP014946">
    <property type="protein sequence ID" value="BAT58350.1"/>
    <property type="molecule type" value="Genomic_DNA"/>
</dbReference>
<protein>
    <submittedName>
        <fullName evidence="6">Radical SAM superfamily protein</fullName>
    </submittedName>
</protein>
<dbReference type="SMART" id="SM00729">
    <property type="entry name" value="Elp3"/>
    <property type="match status" value="1"/>
</dbReference>
<feature type="region of interest" description="Disordered" evidence="4">
    <location>
        <begin position="1"/>
        <end position="40"/>
    </location>
</feature>
<evidence type="ECO:0000259" key="5">
    <source>
        <dbReference type="PROSITE" id="PS51918"/>
    </source>
</evidence>
<dbReference type="GO" id="GO:0003824">
    <property type="term" value="F:catalytic activity"/>
    <property type="evidence" value="ECO:0007669"/>
    <property type="project" value="InterPro"/>
</dbReference>
<dbReference type="SFLD" id="SFLDS00029">
    <property type="entry name" value="Radical_SAM"/>
    <property type="match status" value="1"/>
</dbReference>
<dbReference type="SFLD" id="SFLDG01084">
    <property type="entry name" value="Uncharacterised_Radical_SAM_Su"/>
    <property type="match status" value="1"/>
</dbReference>
<dbReference type="InterPro" id="IPR040086">
    <property type="entry name" value="MJ0683-like"/>
</dbReference>
<dbReference type="InterPro" id="IPR058240">
    <property type="entry name" value="rSAM_sf"/>
</dbReference>
<evidence type="ECO:0000256" key="1">
    <source>
        <dbReference type="ARBA" id="ARBA00022723"/>
    </source>
</evidence>